<evidence type="ECO:0000256" key="1">
    <source>
        <dbReference type="SAM" id="MobiDB-lite"/>
    </source>
</evidence>
<dbReference type="OrthoDB" id="221929at2157"/>
<dbReference type="Proteomes" id="UP000318864">
    <property type="component" value="Unassembled WGS sequence"/>
</dbReference>
<accession>A0A4S3TL57</accession>
<evidence type="ECO:0000313" key="4">
    <source>
        <dbReference type="Proteomes" id="UP000318864"/>
    </source>
</evidence>
<dbReference type="EMBL" id="RBZW01000025">
    <property type="protein sequence ID" value="THE64796.1"/>
    <property type="molecule type" value="Genomic_DNA"/>
</dbReference>
<protein>
    <recommendedName>
        <fullName evidence="2">Halobacterial output domain-containing protein</fullName>
    </recommendedName>
</protein>
<gene>
    <name evidence="3" type="ORF">D8Y22_11095</name>
</gene>
<organism evidence="3 4">
    <name type="scientific">Salinadaptatus halalkaliphilus</name>
    <dbReference type="NCBI Taxonomy" id="2419781"/>
    <lineage>
        <taxon>Archaea</taxon>
        <taxon>Methanobacteriati</taxon>
        <taxon>Methanobacteriota</taxon>
        <taxon>Stenosarchaea group</taxon>
        <taxon>Halobacteria</taxon>
        <taxon>Halobacteriales</taxon>
        <taxon>Natrialbaceae</taxon>
        <taxon>Salinadaptatus</taxon>
    </lineage>
</organism>
<dbReference type="Pfam" id="PF18545">
    <property type="entry name" value="HalOD1"/>
    <property type="match status" value="1"/>
</dbReference>
<dbReference type="AlphaFoldDB" id="A0A4S3TL57"/>
<name>A0A4S3TL57_9EURY</name>
<proteinExistence type="predicted"/>
<keyword evidence="4" id="KW-1185">Reference proteome</keyword>
<reference evidence="3 4" key="1">
    <citation type="submission" date="2018-10" db="EMBL/GenBank/DDBJ databases">
        <title>Natronolimnobius sp. XQ-INN 246 isolated from Inner Mongolia Autonomous Region of China.</title>
        <authorList>
            <person name="Xue Q."/>
        </authorList>
    </citation>
    <scope>NUCLEOTIDE SEQUENCE [LARGE SCALE GENOMIC DNA]</scope>
    <source>
        <strain evidence="3 4">XQ-INN 246</strain>
    </source>
</reference>
<evidence type="ECO:0000313" key="3">
    <source>
        <dbReference type="EMBL" id="THE64796.1"/>
    </source>
</evidence>
<comment type="caution">
    <text evidence="3">The sequence shown here is derived from an EMBL/GenBank/DDBJ whole genome shotgun (WGS) entry which is preliminary data.</text>
</comment>
<dbReference type="InterPro" id="IPR040624">
    <property type="entry name" value="HalOD1"/>
</dbReference>
<dbReference type="RefSeq" id="WP_141464766.1">
    <property type="nucleotide sequence ID" value="NZ_RBZW01000025.1"/>
</dbReference>
<feature type="domain" description="Halobacterial output" evidence="2">
    <location>
        <begin position="14"/>
        <end position="88"/>
    </location>
</feature>
<feature type="region of interest" description="Disordered" evidence="1">
    <location>
        <begin position="80"/>
        <end position="102"/>
    </location>
</feature>
<evidence type="ECO:0000259" key="2">
    <source>
        <dbReference type="Pfam" id="PF18545"/>
    </source>
</evidence>
<sequence length="102" mass="10867">MSPPDDSPSTGGTVPPSQAIIERVAQREGVDVTDIEPPAYEPLYAVVNPDALDALFQSASRPNPVRVTLEYEGYDIVVHSDGDVDVSETPPSDDSPDSAIEE</sequence>